<dbReference type="InterPro" id="IPR043129">
    <property type="entry name" value="ATPase_NBD"/>
</dbReference>
<dbReference type="EMBL" id="MHNL01000001">
    <property type="protein sequence ID" value="OGZ46159.1"/>
    <property type="molecule type" value="Genomic_DNA"/>
</dbReference>
<evidence type="ECO:0000256" key="7">
    <source>
        <dbReference type="HAMAP-Rule" id="MF_01445"/>
    </source>
</evidence>
<feature type="binding site" evidence="7">
    <location>
        <position position="158"/>
    </location>
    <ligand>
        <name>Fe cation</name>
        <dbReference type="ChEBI" id="CHEBI:24875"/>
    </ligand>
</feature>
<keyword evidence="3 7" id="KW-0819">tRNA processing</keyword>
<dbReference type="Proteomes" id="UP000177785">
    <property type="component" value="Unassembled WGS sequence"/>
</dbReference>
<dbReference type="GO" id="GO:0005506">
    <property type="term" value="F:iron ion binding"/>
    <property type="evidence" value="ECO:0007669"/>
    <property type="project" value="UniProtKB-UniRule"/>
</dbReference>
<dbReference type="InterPro" id="IPR000905">
    <property type="entry name" value="Gcp-like_dom"/>
</dbReference>
<comment type="cofactor">
    <cofactor evidence="7">
        <name>Fe(2+)</name>
        <dbReference type="ChEBI" id="CHEBI:29033"/>
    </cofactor>
    <text evidence="7">Binds 1 Fe(2+) ion per subunit.</text>
</comment>
<protein>
    <recommendedName>
        <fullName evidence="7">tRNA N6-adenosine threonylcarbamoyltransferase</fullName>
        <ecNumber evidence="7">2.3.1.234</ecNumber>
    </recommendedName>
    <alternativeName>
        <fullName evidence="7">N6-L-threonylcarbamoyladenine synthase</fullName>
        <shortName evidence="7">t(6)A synthase</shortName>
    </alternativeName>
    <alternativeName>
        <fullName evidence="7">t(6)A37 threonylcarbamoyladenosine biosynthesis protein TsaD</fullName>
    </alternativeName>
    <alternativeName>
        <fullName evidence="7">tRNA threonylcarbamoyladenosine biosynthesis protein TsaD</fullName>
    </alternativeName>
</protein>
<evidence type="ECO:0000256" key="3">
    <source>
        <dbReference type="ARBA" id="ARBA00022694"/>
    </source>
</evidence>
<evidence type="ECO:0000256" key="1">
    <source>
        <dbReference type="ARBA" id="ARBA00022490"/>
    </source>
</evidence>
<dbReference type="Gene3D" id="3.30.420.40">
    <property type="match status" value="3"/>
</dbReference>
<comment type="function">
    <text evidence="7">Required for the formation of a threonylcarbamoyl group on adenosine at position 37 (t(6)A37) in tRNAs that read codons beginning with adenine. Is involved in the transfer of the threonylcarbamoyl moiety of threonylcarbamoyl-AMP (TC-AMP) to the N6 group of A37, together with TsaE and TsaB. TsaD likely plays a direct catalytic role in this reaction.</text>
</comment>
<dbReference type="HAMAP" id="MF_01445">
    <property type="entry name" value="TsaD"/>
    <property type="match status" value="1"/>
</dbReference>
<dbReference type="PANTHER" id="PTHR11735:SF6">
    <property type="entry name" value="TRNA N6-ADENOSINE THREONYLCARBAMOYLTRANSFERASE, MITOCHONDRIAL"/>
    <property type="match status" value="1"/>
</dbReference>
<comment type="caution">
    <text evidence="9">The sequence shown here is derived from an EMBL/GenBank/DDBJ whole genome shotgun (WGS) entry which is preliminary data.</text>
</comment>
<feature type="domain" description="Gcp-like" evidence="8">
    <location>
        <begin position="200"/>
        <end position="392"/>
    </location>
</feature>
<proteinExistence type="inferred from homology"/>
<dbReference type="STRING" id="1802115.A2756_06135"/>
<accession>A0A1G2G7D3</accession>
<feature type="binding site" evidence="7">
    <location>
        <position position="386"/>
    </location>
    <ligand>
        <name>Fe cation</name>
        <dbReference type="ChEBI" id="CHEBI:24875"/>
    </ligand>
</feature>
<comment type="similarity">
    <text evidence="7">Belongs to the KAE1 / TsaD family.</text>
</comment>
<dbReference type="GO" id="GO:0005737">
    <property type="term" value="C:cytoplasm"/>
    <property type="evidence" value="ECO:0007669"/>
    <property type="project" value="UniProtKB-SubCell"/>
</dbReference>
<comment type="caution">
    <text evidence="7">Lacks conserved residue(s) required for the propagation of feature annotation.</text>
</comment>
<dbReference type="EC" id="2.3.1.234" evidence="7"/>
<reference evidence="9 10" key="1">
    <citation type="journal article" date="2016" name="Nat. Commun.">
        <title>Thousands of microbial genomes shed light on interconnected biogeochemical processes in an aquifer system.</title>
        <authorList>
            <person name="Anantharaman K."/>
            <person name="Brown C.T."/>
            <person name="Hug L.A."/>
            <person name="Sharon I."/>
            <person name="Castelle C.J."/>
            <person name="Probst A.J."/>
            <person name="Thomas B.C."/>
            <person name="Singh A."/>
            <person name="Wilkins M.J."/>
            <person name="Karaoz U."/>
            <person name="Brodie E.L."/>
            <person name="Williams K.H."/>
            <person name="Hubbard S.S."/>
            <person name="Banfield J.F."/>
        </authorList>
    </citation>
    <scope>NUCLEOTIDE SEQUENCE [LARGE SCALE GENOMIC DNA]</scope>
</reference>
<evidence type="ECO:0000256" key="4">
    <source>
        <dbReference type="ARBA" id="ARBA00022723"/>
    </source>
</evidence>
<keyword evidence="5 7" id="KW-0408">Iron</keyword>
<dbReference type="AlphaFoldDB" id="A0A1G2G7D3"/>
<feature type="binding site" evidence="7">
    <location>
        <position position="162"/>
    </location>
    <ligand>
        <name>Fe cation</name>
        <dbReference type="ChEBI" id="CHEBI:24875"/>
    </ligand>
</feature>
<sequence>MKILAIETSCDETAIAIIDGAREKRKPRFDILAQVVASQIAVHRPWGGVVPNLAKREHQKNLVPLLLQVLKEAQKDLRFKKDNPRMYESKILNLKSILEREPELLEQFQKHISKLPRPDIDSIVVTQGPGLEPALWVGVNFARALSALWGIPLVGINHMEGHIAIALLQESNGNRKAQSSNPKKIIKPKKPKATSYTLNAVRYPAIALLVSGGHTEIVLIKKTGVYEIVGETRDDAVGEAFDKVALMLGLSYPGGPEISREAEHESRIMNHELRIKLPRPMMNSKDLDFSFSGLKTAVLYLVRDLKNQGADIKKIRPTIAREFQDAAVEVLTKKTLRAIKDYKARTFILGGGVAANKALRGRLSQEIEQNFPRTTYYLPPPTLTGDNALMIATAAYLHELATPKSKKPKQLPSWKTMRPEANLRIDTLPNRL</sequence>
<keyword evidence="4 7" id="KW-0479">Metal-binding</keyword>
<feature type="domain" description="Gcp-like" evidence="8">
    <location>
        <begin position="114"/>
        <end position="170"/>
    </location>
</feature>
<feature type="domain" description="Gcp-like" evidence="8">
    <location>
        <begin position="31"/>
        <end position="76"/>
    </location>
</feature>
<feature type="binding site" evidence="7">
    <location>
        <begin position="209"/>
        <end position="213"/>
    </location>
    <ligand>
        <name>substrate</name>
    </ligand>
</feature>
<comment type="subcellular location">
    <subcellularLocation>
        <location evidence="7">Cytoplasm</location>
    </subcellularLocation>
</comment>
<dbReference type="SUPFAM" id="SSF53067">
    <property type="entry name" value="Actin-like ATPase domain"/>
    <property type="match status" value="3"/>
</dbReference>
<keyword evidence="2 7" id="KW-0808">Transferase</keyword>
<name>A0A1G2G7D3_9BACT</name>
<evidence type="ECO:0000313" key="10">
    <source>
        <dbReference type="Proteomes" id="UP000177785"/>
    </source>
</evidence>
<dbReference type="PANTHER" id="PTHR11735">
    <property type="entry name" value="TRNA N6-ADENOSINE THREONYLCARBAMOYLTRANSFERASE"/>
    <property type="match status" value="1"/>
</dbReference>
<comment type="catalytic activity">
    <reaction evidence="7">
        <text>L-threonylcarbamoyladenylate + adenosine(37) in tRNA = N(6)-L-threonylcarbamoyladenosine(37) in tRNA + AMP + H(+)</text>
        <dbReference type="Rhea" id="RHEA:37059"/>
        <dbReference type="Rhea" id="RHEA-COMP:10162"/>
        <dbReference type="Rhea" id="RHEA-COMP:10163"/>
        <dbReference type="ChEBI" id="CHEBI:15378"/>
        <dbReference type="ChEBI" id="CHEBI:73682"/>
        <dbReference type="ChEBI" id="CHEBI:74411"/>
        <dbReference type="ChEBI" id="CHEBI:74418"/>
        <dbReference type="ChEBI" id="CHEBI:456215"/>
        <dbReference type="EC" id="2.3.1.234"/>
    </reaction>
</comment>
<keyword evidence="6 7" id="KW-0012">Acyltransferase</keyword>
<dbReference type="FunFam" id="3.30.420.40:FF:000040">
    <property type="entry name" value="tRNA N6-adenosine threonylcarbamoyltransferase"/>
    <property type="match status" value="1"/>
</dbReference>
<evidence type="ECO:0000256" key="5">
    <source>
        <dbReference type="ARBA" id="ARBA00023004"/>
    </source>
</evidence>
<organism evidence="9 10">
    <name type="scientific">Candidatus Ryanbacteria bacterium RIFCSPHIGHO2_01_FULL_48_27</name>
    <dbReference type="NCBI Taxonomy" id="1802115"/>
    <lineage>
        <taxon>Bacteria</taxon>
        <taxon>Candidatus Ryaniibacteriota</taxon>
    </lineage>
</organism>
<evidence type="ECO:0000256" key="6">
    <source>
        <dbReference type="ARBA" id="ARBA00023315"/>
    </source>
</evidence>
<dbReference type="Pfam" id="PF00814">
    <property type="entry name" value="TsaD"/>
    <property type="match status" value="3"/>
</dbReference>
<feature type="binding site" evidence="7">
    <location>
        <position position="255"/>
    </location>
    <ligand>
        <name>substrate</name>
    </ligand>
</feature>
<evidence type="ECO:0000313" key="9">
    <source>
        <dbReference type="EMBL" id="OGZ46159.1"/>
    </source>
</evidence>
<evidence type="ECO:0000256" key="2">
    <source>
        <dbReference type="ARBA" id="ARBA00022679"/>
    </source>
</evidence>
<dbReference type="GO" id="GO:0002949">
    <property type="term" value="P:tRNA threonylcarbamoyladenosine modification"/>
    <property type="evidence" value="ECO:0007669"/>
    <property type="project" value="UniProtKB-UniRule"/>
</dbReference>
<dbReference type="GO" id="GO:0061711">
    <property type="term" value="F:tRNA N(6)-L-threonylcarbamoyladenine synthase activity"/>
    <property type="evidence" value="ECO:0007669"/>
    <property type="project" value="UniProtKB-EC"/>
</dbReference>
<dbReference type="PROSITE" id="PS01016">
    <property type="entry name" value="GLYCOPROTEASE"/>
    <property type="match status" value="1"/>
</dbReference>
<evidence type="ECO:0000259" key="8">
    <source>
        <dbReference type="Pfam" id="PF00814"/>
    </source>
</evidence>
<feature type="binding site" evidence="7">
    <location>
        <position position="356"/>
    </location>
    <ligand>
        <name>substrate</name>
    </ligand>
</feature>
<keyword evidence="1 7" id="KW-0963">Cytoplasm</keyword>
<feature type="binding site" evidence="7">
    <location>
        <position position="242"/>
    </location>
    <ligand>
        <name>substrate</name>
    </ligand>
</feature>
<dbReference type="InterPro" id="IPR017860">
    <property type="entry name" value="Peptidase_M22_CS"/>
</dbReference>
<gene>
    <name evidence="7" type="primary">tsaD</name>
    <name evidence="9" type="ORF">A2756_06135</name>
</gene>
<dbReference type="InterPro" id="IPR022450">
    <property type="entry name" value="TsaD"/>
</dbReference>